<organism evidence="2 3">
    <name type="scientific">Linum tenue</name>
    <dbReference type="NCBI Taxonomy" id="586396"/>
    <lineage>
        <taxon>Eukaryota</taxon>
        <taxon>Viridiplantae</taxon>
        <taxon>Streptophyta</taxon>
        <taxon>Embryophyta</taxon>
        <taxon>Tracheophyta</taxon>
        <taxon>Spermatophyta</taxon>
        <taxon>Magnoliopsida</taxon>
        <taxon>eudicotyledons</taxon>
        <taxon>Gunneridae</taxon>
        <taxon>Pentapetalae</taxon>
        <taxon>rosids</taxon>
        <taxon>fabids</taxon>
        <taxon>Malpighiales</taxon>
        <taxon>Linaceae</taxon>
        <taxon>Linum</taxon>
    </lineage>
</organism>
<dbReference type="Proteomes" id="UP001154282">
    <property type="component" value="Unassembled WGS sequence"/>
</dbReference>
<sequence>DDYDSTYSPQHNVEQLGDQHSVFRSLQWQIPGVLKPFLRIPTAATASTKPANMTREGLSCSWNDNDDGGHENQVG</sequence>
<gene>
    <name evidence="2" type="ORF">LITE_LOCUS51404</name>
</gene>
<comment type="caution">
    <text evidence="2">The sequence shown here is derived from an EMBL/GenBank/DDBJ whole genome shotgun (WGS) entry which is preliminary data.</text>
</comment>
<dbReference type="EMBL" id="CAMGYJ010000011">
    <property type="protein sequence ID" value="CAI0627811.1"/>
    <property type="molecule type" value="Genomic_DNA"/>
</dbReference>
<evidence type="ECO:0000313" key="3">
    <source>
        <dbReference type="Proteomes" id="UP001154282"/>
    </source>
</evidence>
<feature type="non-terminal residue" evidence="2">
    <location>
        <position position="1"/>
    </location>
</feature>
<protein>
    <submittedName>
        <fullName evidence="2">Uncharacterized protein</fullName>
    </submittedName>
</protein>
<dbReference type="AlphaFoldDB" id="A0AAV0S7E7"/>
<name>A0AAV0S7E7_9ROSI</name>
<proteinExistence type="predicted"/>
<accession>A0AAV0S7E7</accession>
<evidence type="ECO:0000313" key="2">
    <source>
        <dbReference type="EMBL" id="CAI0627811.1"/>
    </source>
</evidence>
<keyword evidence="3" id="KW-1185">Reference proteome</keyword>
<evidence type="ECO:0000256" key="1">
    <source>
        <dbReference type="SAM" id="MobiDB-lite"/>
    </source>
</evidence>
<feature type="region of interest" description="Disordered" evidence="1">
    <location>
        <begin position="44"/>
        <end position="75"/>
    </location>
</feature>
<reference evidence="2" key="1">
    <citation type="submission" date="2022-08" db="EMBL/GenBank/DDBJ databases">
        <authorList>
            <person name="Gutierrez-Valencia J."/>
        </authorList>
    </citation>
    <scope>NUCLEOTIDE SEQUENCE</scope>
</reference>